<dbReference type="AlphaFoldDB" id="A0A1E5WIE7"/>
<accession>A0A1E5WIE7</accession>
<dbReference type="Proteomes" id="UP000095767">
    <property type="component" value="Unassembled WGS sequence"/>
</dbReference>
<evidence type="ECO:0000313" key="2">
    <source>
        <dbReference type="Proteomes" id="UP000095767"/>
    </source>
</evidence>
<dbReference type="STRING" id="888268.A0A1E5WIE7"/>
<dbReference type="OrthoDB" id="2789670at2759"/>
<name>A0A1E5WIE7_9POAL</name>
<reference evidence="1 2" key="1">
    <citation type="submission" date="2016-09" db="EMBL/GenBank/DDBJ databases">
        <title>The draft genome of Dichanthelium oligosanthes: A C3 panicoid grass species.</title>
        <authorList>
            <person name="Studer A.J."/>
            <person name="Schnable J.C."/>
            <person name="Brutnell T.P."/>
        </authorList>
    </citation>
    <scope>NUCLEOTIDE SEQUENCE [LARGE SCALE GENOMIC DNA]</scope>
    <source>
        <strain evidence="2">cv. Kellogg 1175</strain>
        <tissue evidence="1">Leaf</tissue>
    </source>
</reference>
<proteinExistence type="predicted"/>
<protein>
    <submittedName>
        <fullName evidence="1">Uncharacterized protein</fullName>
    </submittedName>
</protein>
<keyword evidence="2" id="KW-1185">Reference proteome</keyword>
<sequence length="85" mass="9443">MSMGDLFPLSRLVCTLSGTVRTARALHRRMTVLVDSAIEQHQELKAAAADNTAGDKDLLDVLLRIQKKGALDSLLTWELTYQSSW</sequence>
<gene>
    <name evidence="1" type="ORF">BAE44_0001804</name>
</gene>
<evidence type="ECO:0000313" key="1">
    <source>
        <dbReference type="EMBL" id="OEL37177.1"/>
    </source>
</evidence>
<comment type="caution">
    <text evidence="1">The sequence shown here is derived from an EMBL/GenBank/DDBJ whole genome shotgun (WGS) entry which is preliminary data.</text>
</comment>
<dbReference type="EMBL" id="LWDX02006465">
    <property type="protein sequence ID" value="OEL37177.1"/>
    <property type="molecule type" value="Genomic_DNA"/>
</dbReference>
<organism evidence="1 2">
    <name type="scientific">Dichanthelium oligosanthes</name>
    <dbReference type="NCBI Taxonomy" id="888268"/>
    <lineage>
        <taxon>Eukaryota</taxon>
        <taxon>Viridiplantae</taxon>
        <taxon>Streptophyta</taxon>
        <taxon>Embryophyta</taxon>
        <taxon>Tracheophyta</taxon>
        <taxon>Spermatophyta</taxon>
        <taxon>Magnoliopsida</taxon>
        <taxon>Liliopsida</taxon>
        <taxon>Poales</taxon>
        <taxon>Poaceae</taxon>
        <taxon>PACMAD clade</taxon>
        <taxon>Panicoideae</taxon>
        <taxon>Panicodae</taxon>
        <taxon>Paniceae</taxon>
        <taxon>Dichantheliinae</taxon>
        <taxon>Dichanthelium</taxon>
    </lineage>
</organism>